<proteinExistence type="predicted"/>
<dbReference type="AlphaFoldDB" id="A0A9N7RA98"/>
<accession>A0A9N7RA98</accession>
<comment type="caution">
    <text evidence="1">The sequence shown here is derived from an EMBL/GenBank/DDBJ whole genome shotgun (WGS) entry which is preliminary data.</text>
</comment>
<keyword evidence="2" id="KW-1185">Reference proteome</keyword>
<gene>
    <name evidence="1" type="ORF">SHERM_18929</name>
</gene>
<protein>
    <submittedName>
        <fullName evidence="1">Uncharacterized protein</fullName>
    </submittedName>
</protein>
<dbReference type="EMBL" id="CACSLK010020742">
    <property type="protein sequence ID" value="CAA0820927.1"/>
    <property type="molecule type" value="Genomic_DNA"/>
</dbReference>
<name>A0A9N7RA98_STRHE</name>
<dbReference type="OrthoDB" id="21449at2759"/>
<sequence>MSTNSKNPTSSVDNRVGPDFFGFFTTEVVELLSRDEGKRSIKNSESKENNGAIGSESLFNNGVGALLSDSKRESLKSLLRQSVFTLTKEVDEIVDPILSICRIHSCLKCKEQLLCLDASACKVDTQQPHKKLKHGCSNGNTDTKYTQECSEIDDDMRILLESDTTKVEELVKKQTNEFSTTLCHMEKKLEELLNTLMTSCRYLFI</sequence>
<evidence type="ECO:0000313" key="1">
    <source>
        <dbReference type="EMBL" id="CAA0820927.1"/>
    </source>
</evidence>
<reference evidence="1" key="1">
    <citation type="submission" date="2019-12" db="EMBL/GenBank/DDBJ databases">
        <authorList>
            <person name="Scholes J."/>
        </authorList>
    </citation>
    <scope>NUCLEOTIDE SEQUENCE</scope>
</reference>
<evidence type="ECO:0000313" key="2">
    <source>
        <dbReference type="Proteomes" id="UP001153555"/>
    </source>
</evidence>
<dbReference type="Proteomes" id="UP001153555">
    <property type="component" value="Unassembled WGS sequence"/>
</dbReference>
<organism evidence="1 2">
    <name type="scientific">Striga hermonthica</name>
    <name type="common">Purple witchweed</name>
    <name type="synonym">Buchnera hermonthica</name>
    <dbReference type="NCBI Taxonomy" id="68872"/>
    <lineage>
        <taxon>Eukaryota</taxon>
        <taxon>Viridiplantae</taxon>
        <taxon>Streptophyta</taxon>
        <taxon>Embryophyta</taxon>
        <taxon>Tracheophyta</taxon>
        <taxon>Spermatophyta</taxon>
        <taxon>Magnoliopsida</taxon>
        <taxon>eudicotyledons</taxon>
        <taxon>Gunneridae</taxon>
        <taxon>Pentapetalae</taxon>
        <taxon>asterids</taxon>
        <taxon>lamiids</taxon>
        <taxon>Lamiales</taxon>
        <taxon>Orobanchaceae</taxon>
        <taxon>Buchnereae</taxon>
        <taxon>Striga</taxon>
    </lineage>
</organism>